<reference evidence="1 2" key="1">
    <citation type="submission" date="2014-04" db="EMBL/GenBank/DDBJ databases">
        <authorList>
            <consortium name="DOE Joint Genome Institute"/>
            <person name="Kuo A."/>
            <person name="Kohler A."/>
            <person name="Jargeat P."/>
            <person name="Nagy L.G."/>
            <person name="Floudas D."/>
            <person name="Copeland A."/>
            <person name="Barry K.W."/>
            <person name="Cichocki N."/>
            <person name="Veneault-Fourrey C."/>
            <person name="LaButti K."/>
            <person name="Lindquist E.A."/>
            <person name="Lipzen A."/>
            <person name="Lundell T."/>
            <person name="Morin E."/>
            <person name="Murat C."/>
            <person name="Sun H."/>
            <person name="Tunlid A."/>
            <person name="Henrissat B."/>
            <person name="Grigoriev I.V."/>
            <person name="Hibbett D.S."/>
            <person name="Martin F."/>
            <person name="Nordberg H.P."/>
            <person name="Cantor M.N."/>
            <person name="Hua S.X."/>
        </authorList>
    </citation>
    <scope>NUCLEOTIDE SEQUENCE [LARGE SCALE GENOMIC DNA]</scope>
    <source>
        <strain evidence="1 2">Ve08.2h10</strain>
    </source>
</reference>
<gene>
    <name evidence="1" type="ORF">PAXRUDRAFT_641664</name>
</gene>
<dbReference type="Proteomes" id="UP000054538">
    <property type="component" value="Unassembled WGS sequence"/>
</dbReference>
<evidence type="ECO:0000313" key="1">
    <source>
        <dbReference type="EMBL" id="KIK98788.1"/>
    </source>
</evidence>
<dbReference type="EMBL" id="KN824881">
    <property type="protein sequence ID" value="KIK98788.1"/>
    <property type="molecule type" value="Genomic_DNA"/>
</dbReference>
<evidence type="ECO:0000313" key="2">
    <source>
        <dbReference type="Proteomes" id="UP000054538"/>
    </source>
</evidence>
<sequence>MPSRWACFNSLVIDCILRGPARRRVRTSQVCLDNNQCEKTRAELQDSQWIDVISLTTCSHDCLCLTLILTLQAHLVTSQRRYGEHKKLVQVAATSSH</sequence>
<dbReference type="InParanoid" id="A0A0D0DVF8"/>
<name>A0A0D0DVF8_9AGAM</name>
<dbReference type="HOGENOM" id="CLU_2347366_0_0_1"/>
<dbReference type="AlphaFoldDB" id="A0A0D0DVF8"/>
<organism evidence="1 2">
    <name type="scientific">Paxillus rubicundulus Ve08.2h10</name>
    <dbReference type="NCBI Taxonomy" id="930991"/>
    <lineage>
        <taxon>Eukaryota</taxon>
        <taxon>Fungi</taxon>
        <taxon>Dikarya</taxon>
        <taxon>Basidiomycota</taxon>
        <taxon>Agaricomycotina</taxon>
        <taxon>Agaricomycetes</taxon>
        <taxon>Agaricomycetidae</taxon>
        <taxon>Boletales</taxon>
        <taxon>Paxilineae</taxon>
        <taxon>Paxillaceae</taxon>
        <taxon>Paxillus</taxon>
    </lineage>
</organism>
<keyword evidence="2" id="KW-1185">Reference proteome</keyword>
<proteinExistence type="predicted"/>
<protein>
    <submittedName>
        <fullName evidence="1">Uncharacterized protein</fullName>
    </submittedName>
</protein>
<accession>A0A0D0DVF8</accession>
<reference evidence="2" key="2">
    <citation type="submission" date="2015-01" db="EMBL/GenBank/DDBJ databases">
        <title>Evolutionary Origins and Diversification of the Mycorrhizal Mutualists.</title>
        <authorList>
            <consortium name="DOE Joint Genome Institute"/>
            <consortium name="Mycorrhizal Genomics Consortium"/>
            <person name="Kohler A."/>
            <person name="Kuo A."/>
            <person name="Nagy L.G."/>
            <person name="Floudas D."/>
            <person name="Copeland A."/>
            <person name="Barry K.W."/>
            <person name="Cichocki N."/>
            <person name="Veneault-Fourrey C."/>
            <person name="LaButti K."/>
            <person name="Lindquist E.A."/>
            <person name="Lipzen A."/>
            <person name="Lundell T."/>
            <person name="Morin E."/>
            <person name="Murat C."/>
            <person name="Riley R."/>
            <person name="Ohm R."/>
            <person name="Sun H."/>
            <person name="Tunlid A."/>
            <person name="Henrissat B."/>
            <person name="Grigoriev I.V."/>
            <person name="Hibbett D.S."/>
            <person name="Martin F."/>
        </authorList>
    </citation>
    <scope>NUCLEOTIDE SEQUENCE [LARGE SCALE GENOMIC DNA]</scope>
    <source>
        <strain evidence="2">Ve08.2h10</strain>
    </source>
</reference>